<evidence type="ECO:0000256" key="1">
    <source>
        <dbReference type="SAM" id="MobiDB-lite"/>
    </source>
</evidence>
<organism evidence="2 3">
    <name type="scientific">Purpureocillium lilacinum</name>
    <name type="common">Paecilomyces lilacinus</name>
    <dbReference type="NCBI Taxonomy" id="33203"/>
    <lineage>
        <taxon>Eukaryota</taxon>
        <taxon>Fungi</taxon>
        <taxon>Dikarya</taxon>
        <taxon>Ascomycota</taxon>
        <taxon>Pezizomycotina</taxon>
        <taxon>Sordariomycetes</taxon>
        <taxon>Hypocreomycetidae</taxon>
        <taxon>Hypocreales</taxon>
        <taxon>Ophiocordycipitaceae</taxon>
        <taxon>Purpureocillium</taxon>
    </lineage>
</organism>
<proteinExistence type="predicted"/>
<protein>
    <submittedName>
        <fullName evidence="2">Uncharacterized protein</fullName>
    </submittedName>
</protein>
<feature type="region of interest" description="Disordered" evidence="1">
    <location>
        <begin position="36"/>
        <end position="82"/>
    </location>
</feature>
<dbReference type="AlphaFoldDB" id="A0A179GE07"/>
<reference evidence="2 3" key="1">
    <citation type="submission" date="2016-01" db="EMBL/GenBank/DDBJ databases">
        <title>Biosynthesis of antibiotic leucinostatins and their inhibition on Phytophthora in bio-control Purpureocillium lilacinum.</title>
        <authorList>
            <person name="Wang G."/>
            <person name="Liu Z."/>
            <person name="Lin R."/>
            <person name="Li E."/>
            <person name="Mao Z."/>
            <person name="Ling J."/>
            <person name="Yin W."/>
            <person name="Xie B."/>
        </authorList>
    </citation>
    <scope>NUCLEOTIDE SEQUENCE [LARGE SCALE GENOMIC DNA]</scope>
    <source>
        <strain evidence="2">PLBJ-1</strain>
    </source>
</reference>
<gene>
    <name evidence="2" type="ORF">VFPBJ_09334</name>
</gene>
<dbReference type="EMBL" id="LSBH01000008">
    <property type="protein sequence ID" value="OAQ75359.1"/>
    <property type="molecule type" value="Genomic_DNA"/>
</dbReference>
<dbReference type="Proteomes" id="UP000078240">
    <property type="component" value="Unassembled WGS sequence"/>
</dbReference>
<comment type="caution">
    <text evidence="2">The sequence shown here is derived from an EMBL/GenBank/DDBJ whole genome shotgun (WGS) entry which is preliminary data.</text>
</comment>
<name>A0A179GE07_PURLI</name>
<sequence length="112" mass="11667">MAAAAAARERASALGGFGRGGARAWQGPAWLATKTVGYGSTSSSRSRTKEYIRSSSSSSSRERRRCRDGAGSAQGRAGTRHGPCAVLAADRDLGTWAYLVSATCQTGKLEEP</sequence>
<accession>A0A179GE07</accession>
<evidence type="ECO:0000313" key="3">
    <source>
        <dbReference type="Proteomes" id="UP000078240"/>
    </source>
</evidence>
<evidence type="ECO:0000313" key="2">
    <source>
        <dbReference type="EMBL" id="OAQ75359.1"/>
    </source>
</evidence>